<evidence type="ECO:0000256" key="3">
    <source>
        <dbReference type="ARBA" id="ARBA00022729"/>
    </source>
</evidence>
<dbReference type="InterPro" id="IPR001897">
    <property type="entry name" value="Porin_gammaproteobac"/>
</dbReference>
<evidence type="ECO:0000313" key="8">
    <source>
        <dbReference type="Proteomes" id="UP000186313"/>
    </source>
</evidence>
<dbReference type="RefSeq" id="WP_075707025.1">
    <property type="nucleotide sequence ID" value="NZ_MJMJ01000009.1"/>
</dbReference>
<comment type="subcellular location">
    <subcellularLocation>
        <location evidence="1">Cell outer membrane</location>
        <topology evidence="1">Multi-pass membrane protein</topology>
    </subcellularLocation>
</comment>
<keyword evidence="4" id="KW-0472">Membrane</keyword>
<feature type="domain" description="Porin" evidence="6">
    <location>
        <begin position="49"/>
        <end position="354"/>
    </location>
</feature>
<evidence type="ECO:0000256" key="4">
    <source>
        <dbReference type="ARBA" id="ARBA00023136"/>
    </source>
</evidence>
<dbReference type="GO" id="GO:0015288">
    <property type="term" value="F:porin activity"/>
    <property type="evidence" value="ECO:0007669"/>
    <property type="project" value="InterPro"/>
</dbReference>
<evidence type="ECO:0000256" key="2">
    <source>
        <dbReference type="ARBA" id="ARBA00007539"/>
    </source>
</evidence>
<evidence type="ECO:0000259" key="6">
    <source>
        <dbReference type="Pfam" id="PF13609"/>
    </source>
</evidence>
<dbReference type="PANTHER" id="PTHR34501:SF2">
    <property type="entry name" value="OUTER MEMBRANE PORIN F-RELATED"/>
    <property type="match status" value="1"/>
</dbReference>
<dbReference type="Gene3D" id="2.40.160.10">
    <property type="entry name" value="Porin"/>
    <property type="match status" value="1"/>
</dbReference>
<dbReference type="OrthoDB" id="784582at2"/>
<evidence type="ECO:0000256" key="1">
    <source>
        <dbReference type="ARBA" id="ARBA00004571"/>
    </source>
</evidence>
<dbReference type="EMBL" id="MJMJ01000009">
    <property type="protein sequence ID" value="OLQ91293.1"/>
    <property type="molecule type" value="Genomic_DNA"/>
</dbReference>
<evidence type="ECO:0000256" key="5">
    <source>
        <dbReference type="SAM" id="SignalP"/>
    </source>
</evidence>
<dbReference type="GO" id="GO:0009279">
    <property type="term" value="C:cell outer membrane"/>
    <property type="evidence" value="ECO:0007669"/>
    <property type="project" value="UniProtKB-SubCell"/>
</dbReference>
<dbReference type="CDD" id="cd00342">
    <property type="entry name" value="gram_neg_porins"/>
    <property type="match status" value="1"/>
</dbReference>
<proteinExistence type="inferred from homology"/>
<dbReference type="Pfam" id="PF13609">
    <property type="entry name" value="Porin_4"/>
    <property type="match status" value="1"/>
</dbReference>
<dbReference type="PANTHER" id="PTHR34501">
    <property type="entry name" value="PROTEIN YDDL-RELATED"/>
    <property type="match status" value="1"/>
</dbReference>
<accession>A0A1Q9HLI9</accession>
<dbReference type="Proteomes" id="UP000186313">
    <property type="component" value="Unassembled WGS sequence"/>
</dbReference>
<dbReference type="GO" id="GO:0034220">
    <property type="term" value="P:monoatomic ion transmembrane transport"/>
    <property type="evidence" value="ECO:0007669"/>
    <property type="project" value="InterPro"/>
</dbReference>
<evidence type="ECO:0000313" key="7">
    <source>
        <dbReference type="EMBL" id="OLQ91293.1"/>
    </source>
</evidence>
<dbReference type="InterPro" id="IPR050298">
    <property type="entry name" value="Gram-neg_bact_OMP"/>
</dbReference>
<dbReference type="SUPFAM" id="SSF56935">
    <property type="entry name" value="Porins"/>
    <property type="match status" value="1"/>
</dbReference>
<sequence length="377" mass="41554">MKFNKKKIVLLTSLALSSQAFAVTVYKNDTTKVDISGAFLMDYWQPVQFFDDHDFNTSRSTLGFGVEHQFGNGWSGDVKLEWDNLTSAPTEGVSSSGDQFRTRLGYFSVHHEDFGSLRFGKQYSAYHDVAGYMDNLIVFDPDATPIFSDTKDGGFMGTARGDDLVTYRNSFANLNLSAQYGFEENSPGNLTSPGSSNVARESNYAFAASYDFDFGLSIGATHLVNKVETVDGSPTMNLDPSDEQKITTLAVKYSYEAFKVAAAYTDGTKAHETDYLAYGFGNPLKKNNYADAQAMDIYAEYYFSIGLRPYVYLSNVDFDGDTAATKGERSIYSMGLSYHAAPNFIISGEVRGVEEEDLGVTGKRDDTISGITVIYAF</sequence>
<comment type="caution">
    <text evidence="7">The sequence shown here is derived from an EMBL/GenBank/DDBJ whole genome shotgun (WGS) entry which is preliminary data.</text>
</comment>
<dbReference type="InterPro" id="IPR023614">
    <property type="entry name" value="Porin_dom_sf"/>
</dbReference>
<protein>
    <recommendedName>
        <fullName evidence="6">Porin domain-containing protein</fullName>
    </recommendedName>
</protein>
<reference evidence="7 8" key="1">
    <citation type="submission" date="2016-09" db="EMBL/GenBank/DDBJ databases">
        <title>Genomic Taxonomy of the Vibrionaceae.</title>
        <authorList>
            <person name="Gonzalez-Castillo A."/>
            <person name="Gomez-Gil B."/>
            <person name="Enciso-Ibarra K."/>
        </authorList>
    </citation>
    <scope>NUCLEOTIDE SEQUENCE [LARGE SCALE GENOMIC DNA]</scope>
    <source>
        <strain evidence="7 8">CAIM 703</strain>
    </source>
</reference>
<comment type="similarity">
    <text evidence="2">Belongs to the Gram-negative porin family.</text>
</comment>
<dbReference type="AlphaFoldDB" id="A0A1Q9HLI9"/>
<gene>
    <name evidence="7" type="ORF">BIY22_18350</name>
</gene>
<keyword evidence="3 5" id="KW-0732">Signal</keyword>
<name>A0A1Q9HLI9_9VIBR</name>
<feature type="signal peptide" evidence="5">
    <location>
        <begin position="1"/>
        <end position="22"/>
    </location>
</feature>
<dbReference type="InterPro" id="IPR033900">
    <property type="entry name" value="Gram_neg_porin_domain"/>
</dbReference>
<feature type="chain" id="PRO_5012232280" description="Porin domain-containing protein" evidence="5">
    <location>
        <begin position="23"/>
        <end position="377"/>
    </location>
</feature>
<organism evidence="7 8">
    <name type="scientific">Vibrio panuliri</name>
    <dbReference type="NCBI Taxonomy" id="1381081"/>
    <lineage>
        <taxon>Bacteria</taxon>
        <taxon>Pseudomonadati</taxon>
        <taxon>Pseudomonadota</taxon>
        <taxon>Gammaproteobacteria</taxon>
        <taxon>Vibrionales</taxon>
        <taxon>Vibrionaceae</taxon>
        <taxon>Vibrio</taxon>
    </lineage>
</organism>
<dbReference type="STRING" id="1381081.BIY22_18350"/>
<dbReference type="PRINTS" id="PR00183">
    <property type="entry name" value="ECOLIPORIN"/>
</dbReference>